<keyword evidence="2" id="KW-1185">Reference proteome</keyword>
<dbReference type="EMBL" id="JAEFCI010000654">
    <property type="protein sequence ID" value="KAG5463405.1"/>
    <property type="molecule type" value="Genomic_DNA"/>
</dbReference>
<name>A0A8H8A1V5_9FUNG</name>
<dbReference type="Proteomes" id="UP000673691">
    <property type="component" value="Unassembled WGS sequence"/>
</dbReference>
<dbReference type="AlphaFoldDB" id="A0A8H8A1V5"/>
<proteinExistence type="predicted"/>
<protein>
    <submittedName>
        <fullName evidence="1">Uncharacterized protein</fullName>
    </submittedName>
</protein>
<reference evidence="1 2" key="1">
    <citation type="journal article" name="Sci. Rep.">
        <title>Genome-scale phylogenetic analyses confirm Olpidium as the closest living zoosporic fungus to the non-flagellated, terrestrial fungi.</title>
        <authorList>
            <person name="Chang Y."/>
            <person name="Rochon D."/>
            <person name="Sekimoto S."/>
            <person name="Wang Y."/>
            <person name="Chovatia M."/>
            <person name="Sandor L."/>
            <person name="Salamov A."/>
            <person name="Grigoriev I.V."/>
            <person name="Stajich J.E."/>
            <person name="Spatafora J.W."/>
        </authorList>
    </citation>
    <scope>NUCLEOTIDE SEQUENCE [LARGE SCALE GENOMIC DNA]</scope>
    <source>
        <strain evidence="1">S191</strain>
    </source>
</reference>
<feature type="non-terminal residue" evidence="1">
    <location>
        <position position="1"/>
    </location>
</feature>
<comment type="caution">
    <text evidence="1">The sequence shown here is derived from an EMBL/GenBank/DDBJ whole genome shotgun (WGS) entry which is preliminary data.</text>
</comment>
<evidence type="ECO:0000313" key="1">
    <source>
        <dbReference type="EMBL" id="KAG5463405.1"/>
    </source>
</evidence>
<gene>
    <name evidence="1" type="ORF">BJ554DRAFT_7854</name>
</gene>
<organism evidence="1 2">
    <name type="scientific">Olpidium bornovanus</name>
    <dbReference type="NCBI Taxonomy" id="278681"/>
    <lineage>
        <taxon>Eukaryota</taxon>
        <taxon>Fungi</taxon>
        <taxon>Fungi incertae sedis</taxon>
        <taxon>Olpidiomycota</taxon>
        <taxon>Olpidiomycotina</taxon>
        <taxon>Olpidiomycetes</taxon>
        <taxon>Olpidiales</taxon>
        <taxon>Olpidiaceae</taxon>
        <taxon>Olpidium</taxon>
    </lineage>
</organism>
<evidence type="ECO:0000313" key="2">
    <source>
        <dbReference type="Proteomes" id="UP000673691"/>
    </source>
</evidence>
<sequence length="117" mass="13356">LQHRSRERRRVPFAEAVQFIGTKRRRYANPRRLVIGSSRRETNSEHLCAFHAIPHRPALFSSSNFLPSLHFCRGSRPRLGVAHITARPFPPDDIFHLLSPPVPSVRGTAPSAFFFFA</sequence>
<accession>A0A8H8A1V5</accession>